<gene>
    <name evidence="2" type="ORF">PC9H_007166</name>
</gene>
<feature type="region of interest" description="Disordered" evidence="1">
    <location>
        <begin position="1"/>
        <end position="21"/>
    </location>
</feature>
<dbReference type="EMBL" id="JACETU010000005">
    <property type="protein sequence ID" value="KAF7427949.1"/>
    <property type="molecule type" value="Genomic_DNA"/>
</dbReference>
<protein>
    <submittedName>
        <fullName evidence="2">Uncharacterized protein</fullName>
    </submittedName>
</protein>
<accession>A0A8H6ZTL3</accession>
<dbReference type="AlphaFoldDB" id="A0A8H6ZTL3"/>
<feature type="compositionally biased region" description="Pro residues" evidence="1">
    <location>
        <begin position="1"/>
        <end position="12"/>
    </location>
</feature>
<dbReference type="Proteomes" id="UP000623687">
    <property type="component" value="Unassembled WGS sequence"/>
</dbReference>
<sequence>MESPPPPPPPPQASTSRTQEPDIRMLYDAFQDLVRASAPKGEPRYIPPQIPVTCRGETRMFGRRTLAGMSYSKAIRMFRKRFQQEGDITHLPGKYEPEMLFDHYPRVGLVATFIGATTRAQKAGVIDESSWTELLRNVESIEVFITPVTETT</sequence>
<evidence type="ECO:0000256" key="1">
    <source>
        <dbReference type="SAM" id="MobiDB-lite"/>
    </source>
</evidence>
<dbReference type="OrthoDB" id="3004045at2759"/>
<name>A0A8H6ZTL3_PLEOS</name>
<keyword evidence="3" id="KW-1185">Reference proteome</keyword>
<dbReference type="GeneID" id="59376984"/>
<reference evidence="2" key="1">
    <citation type="submission" date="2019-07" db="EMBL/GenBank/DDBJ databases">
        <authorList>
            <person name="Palmer J.M."/>
        </authorList>
    </citation>
    <scope>NUCLEOTIDE SEQUENCE</scope>
    <source>
        <strain evidence="2">PC9</strain>
    </source>
</reference>
<organism evidence="2 3">
    <name type="scientific">Pleurotus ostreatus</name>
    <name type="common">Oyster mushroom</name>
    <name type="synonym">White-rot fungus</name>
    <dbReference type="NCBI Taxonomy" id="5322"/>
    <lineage>
        <taxon>Eukaryota</taxon>
        <taxon>Fungi</taxon>
        <taxon>Dikarya</taxon>
        <taxon>Basidiomycota</taxon>
        <taxon>Agaricomycotina</taxon>
        <taxon>Agaricomycetes</taxon>
        <taxon>Agaricomycetidae</taxon>
        <taxon>Agaricales</taxon>
        <taxon>Pleurotineae</taxon>
        <taxon>Pleurotaceae</taxon>
        <taxon>Pleurotus</taxon>
    </lineage>
</organism>
<evidence type="ECO:0000313" key="2">
    <source>
        <dbReference type="EMBL" id="KAF7427949.1"/>
    </source>
</evidence>
<comment type="caution">
    <text evidence="2">The sequence shown here is derived from an EMBL/GenBank/DDBJ whole genome shotgun (WGS) entry which is preliminary data.</text>
</comment>
<proteinExistence type="predicted"/>
<evidence type="ECO:0000313" key="3">
    <source>
        <dbReference type="Proteomes" id="UP000623687"/>
    </source>
</evidence>
<dbReference type="RefSeq" id="XP_036630321.1">
    <property type="nucleotide sequence ID" value="XM_036776701.1"/>
</dbReference>
<dbReference type="VEuPathDB" id="FungiDB:PC9H_007166"/>